<reference evidence="1 2" key="1">
    <citation type="submission" date="2021-03" db="EMBL/GenBank/DDBJ databases">
        <authorList>
            <person name="Lee D.-H."/>
        </authorList>
    </citation>
    <scope>NUCLEOTIDE SEQUENCE [LARGE SCALE GENOMIC DNA]</scope>
    <source>
        <strain evidence="1 2">MMS20-R2-23</strain>
    </source>
</reference>
<keyword evidence="2" id="KW-1185">Reference proteome</keyword>
<accession>A0ABS3V125</accession>
<protein>
    <recommendedName>
        <fullName evidence="3">Secreted protein</fullName>
    </recommendedName>
</protein>
<dbReference type="EMBL" id="JAGFWR010000001">
    <property type="protein sequence ID" value="MBO4159311.1"/>
    <property type="molecule type" value="Genomic_DNA"/>
</dbReference>
<dbReference type="RefSeq" id="WP_208565037.1">
    <property type="nucleotide sequence ID" value="NZ_JAGFWR010000001.1"/>
</dbReference>
<sequence>MVTLTLLASLTTAGYATWYLILCYASPFGRCRRCKGAGQRPGLIIRRLIRECRHCAATGKRVRVGRRLIEHIRTEYRAGNQ</sequence>
<evidence type="ECO:0000313" key="1">
    <source>
        <dbReference type="EMBL" id="MBO4159311.1"/>
    </source>
</evidence>
<organism evidence="1 2">
    <name type="scientific">Micromonospora antibiotica</name>
    <dbReference type="NCBI Taxonomy" id="2807623"/>
    <lineage>
        <taxon>Bacteria</taxon>
        <taxon>Bacillati</taxon>
        <taxon>Actinomycetota</taxon>
        <taxon>Actinomycetes</taxon>
        <taxon>Micromonosporales</taxon>
        <taxon>Micromonosporaceae</taxon>
        <taxon>Micromonospora</taxon>
    </lineage>
</organism>
<comment type="caution">
    <text evidence="1">The sequence shown here is derived from an EMBL/GenBank/DDBJ whole genome shotgun (WGS) entry which is preliminary data.</text>
</comment>
<dbReference type="Proteomes" id="UP000671399">
    <property type="component" value="Unassembled WGS sequence"/>
</dbReference>
<proteinExistence type="predicted"/>
<gene>
    <name evidence="1" type="ORF">JQN83_00555</name>
</gene>
<evidence type="ECO:0008006" key="3">
    <source>
        <dbReference type="Google" id="ProtNLM"/>
    </source>
</evidence>
<evidence type="ECO:0000313" key="2">
    <source>
        <dbReference type="Proteomes" id="UP000671399"/>
    </source>
</evidence>
<name>A0ABS3V125_9ACTN</name>